<organism evidence="2 3">
    <name type="scientific">Oedothorax gibbosus</name>
    <dbReference type="NCBI Taxonomy" id="931172"/>
    <lineage>
        <taxon>Eukaryota</taxon>
        <taxon>Metazoa</taxon>
        <taxon>Ecdysozoa</taxon>
        <taxon>Arthropoda</taxon>
        <taxon>Chelicerata</taxon>
        <taxon>Arachnida</taxon>
        <taxon>Araneae</taxon>
        <taxon>Araneomorphae</taxon>
        <taxon>Entelegynae</taxon>
        <taxon>Araneoidea</taxon>
        <taxon>Linyphiidae</taxon>
        <taxon>Erigoninae</taxon>
        <taxon>Oedothorax</taxon>
    </lineage>
</organism>
<sequence length="66" mass="7336">MPIFPAHHTGYSRTQRQRQLLALALGGAVGIITSICTPVETVNADYKETAQNKRTNHRNVLNGHMH</sequence>
<dbReference type="AlphaFoldDB" id="A0AAV6VHL7"/>
<dbReference type="EMBL" id="JAFNEN010000073">
    <property type="protein sequence ID" value="KAG8196275.1"/>
    <property type="molecule type" value="Genomic_DNA"/>
</dbReference>
<evidence type="ECO:0000256" key="1">
    <source>
        <dbReference type="SAM" id="Phobius"/>
    </source>
</evidence>
<keyword evidence="3" id="KW-1185">Reference proteome</keyword>
<feature type="transmembrane region" description="Helical" evidence="1">
    <location>
        <begin position="20"/>
        <end position="40"/>
    </location>
</feature>
<reference evidence="2 3" key="1">
    <citation type="journal article" date="2022" name="Nat. Ecol. Evol.">
        <title>A masculinizing supergene underlies an exaggerated male reproductive morph in a spider.</title>
        <authorList>
            <person name="Hendrickx F."/>
            <person name="De Corte Z."/>
            <person name="Sonet G."/>
            <person name="Van Belleghem S.M."/>
            <person name="Kostlbacher S."/>
            <person name="Vangestel C."/>
        </authorList>
    </citation>
    <scope>NUCLEOTIDE SEQUENCE [LARGE SCALE GENOMIC DNA]</scope>
    <source>
        <strain evidence="2">W744_W776</strain>
    </source>
</reference>
<protein>
    <submittedName>
        <fullName evidence="2">Uncharacterized protein</fullName>
    </submittedName>
</protein>
<dbReference type="Proteomes" id="UP000827092">
    <property type="component" value="Unassembled WGS sequence"/>
</dbReference>
<keyword evidence="1" id="KW-0812">Transmembrane</keyword>
<evidence type="ECO:0000313" key="2">
    <source>
        <dbReference type="EMBL" id="KAG8196275.1"/>
    </source>
</evidence>
<keyword evidence="1" id="KW-0472">Membrane</keyword>
<accession>A0AAV6VHL7</accession>
<gene>
    <name evidence="2" type="ORF">JTE90_023830</name>
</gene>
<comment type="caution">
    <text evidence="2">The sequence shown here is derived from an EMBL/GenBank/DDBJ whole genome shotgun (WGS) entry which is preliminary data.</text>
</comment>
<keyword evidence="1" id="KW-1133">Transmembrane helix</keyword>
<proteinExistence type="predicted"/>
<evidence type="ECO:0000313" key="3">
    <source>
        <dbReference type="Proteomes" id="UP000827092"/>
    </source>
</evidence>
<name>A0AAV6VHL7_9ARAC</name>